<accession>A0A0R1NTT5</accession>
<evidence type="ECO:0000313" key="2">
    <source>
        <dbReference type="Proteomes" id="UP000051311"/>
    </source>
</evidence>
<comment type="caution">
    <text evidence="1">The sequence shown here is derived from an EMBL/GenBank/DDBJ whole genome shotgun (WGS) entry which is preliminary data.</text>
</comment>
<dbReference type="EMBL" id="AZEL01000044">
    <property type="protein sequence ID" value="KRL21700.1"/>
    <property type="molecule type" value="Genomic_DNA"/>
</dbReference>
<reference evidence="1 2" key="1">
    <citation type="journal article" date="2015" name="Genome Announc.">
        <title>Expanding the biotechnology potential of lactobacilli through comparative genomics of 213 strains and associated genera.</title>
        <authorList>
            <person name="Sun Z."/>
            <person name="Harris H.M."/>
            <person name="McCann A."/>
            <person name="Guo C."/>
            <person name="Argimon S."/>
            <person name="Zhang W."/>
            <person name="Yang X."/>
            <person name="Jeffery I.B."/>
            <person name="Cooney J.C."/>
            <person name="Kagawa T.F."/>
            <person name="Liu W."/>
            <person name="Song Y."/>
            <person name="Salvetti E."/>
            <person name="Wrobel A."/>
            <person name="Rasinkangas P."/>
            <person name="Parkhill J."/>
            <person name="Rea M.C."/>
            <person name="O'Sullivan O."/>
            <person name="Ritari J."/>
            <person name="Douillard F.P."/>
            <person name="Paul Ross R."/>
            <person name="Yang R."/>
            <person name="Briner A.E."/>
            <person name="Felis G.E."/>
            <person name="de Vos W.M."/>
            <person name="Barrangou R."/>
            <person name="Klaenhammer T.R."/>
            <person name="Caufield P.W."/>
            <person name="Cui Y."/>
            <person name="Zhang H."/>
            <person name="O'Toole P.W."/>
        </authorList>
    </citation>
    <scope>NUCLEOTIDE SEQUENCE [LARGE SCALE GENOMIC DNA]</scope>
    <source>
        <strain evidence="1 2">DSM 10532</strain>
    </source>
</reference>
<dbReference type="STRING" id="1423748.FC37_GL001188"/>
<proteinExistence type="predicted"/>
<name>A0A0R1NTT5_9LACO</name>
<protein>
    <submittedName>
        <fullName evidence="1">Uncharacterized protein</fullName>
    </submittedName>
</protein>
<evidence type="ECO:0000313" key="1">
    <source>
        <dbReference type="EMBL" id="KRL21700.1"/>
    </source>
</evidence>
<sequence length="320" mass="36033">MSHKTQHQEKKIAVVKKHSSKKIVNEDGVRLSTKLTPKEIASAITVCAANKYHGTWVKVLNEARTNGLKISFHNRSDYPKITNGQGYVYGVSADKQNSGACYTLNDDQIFIYDNQTELGSITVDKMVKYLNTHNSAGIVKRLANDVVLGTADNNSNGSSTTKIAGDRGLDNAPAEMLGTWYSYDNHEKATVTFTEHTIEETEDGRTVTTELHKMNPDRDRGDHDQDKAYWAKTKHWATISKFKVPESKPKDNKLYYNIYGWNETAGDGEFYALHTEESQPVLILAGGAGIWTDAVYWKTPELAQKYAGKKFHDLRYREMD</sequence>
<gene>
    <name evidence="1" type="ORF">FC37_GL001188</name>
</gene>
<organism evidence="1 2">
    <name type="scientific">Lactobacillus gallinarum DSM 10532 = JCM 2011</name>
    <dbReference type="NCBI Taxonomy" id="1423748"/>
    <lineage>
        <taxon>Bacteria</taxon>
        <taxon>Bacillati</taxon>
        <taxon>Bacillota</taxon>
        <taxon>Bacilli</taxon>
        <taxon>Lactobacillales</taxon>
        <taxon>Lactobacillaceae</taxon>
        <taxon>Lactobacillus</taxon>
    </lineage>
</organism>
<dbReference type="RefSeq" id="WP_025005346.1">
    <property type="nucleotide sequence ID" value="NZ_AZEL01000044.1"/>
</dbReference>
<dbReference type="AlphaFoldDB" id="A0A0R1NTT5"/>
<dbReference type="Proteomes" id="UP000051311">
    <property type="component" value="Unassembled WGS sequence"/>
</dbReference>
<dbReference type="PATRIC" id="fig|1423748.3.peg.1247"/>
<dbReference type="eggNOG" id="ENOG50311ZJ">
    <property type="taxonomic scope" value="Bacteria"/>
</dbReference>